<evidence type="ECO:0000313" key="9">
    <source>
        <dbReference type="Proteomes" id="UP001141552"/>
    </source>
</evidence>
<keyword evidence="9" id="KW-1185">Reference proteome</keyword>
<reference evidence="8" key="2">
    <citation type="journal article" date="2023" name="Plants (Basel)">
        <title>Annotation of the Turnera subulata (Passifloraceae) Draft Genome Reveals the S-Locus Evolved after the Divergence of Turneroideae from Passifloroideae in a Stepwise Manner.</title>
        <authorList>
            <person name="Henning P.M."/>
            <person name="Roalson E.H."/>
            <person name="Mir W."/>
            <person name="McCubbin A.G."/>
            <person name="Shore J.S."/>
        </authorList>
    </citation>
    <scope>NUCLEOTIDE SEQUENCE</scope>
    <source>
        <strain evidence="8">F60SS</strain>
    </source>
</reference>
<dbReference type="PROSITE" id="PS51999">
    <property type="entry name" value="ZF_GRF"/>
    <property type="match status" value="1"/>
</dbReference>
<evidence type="ECO:0000259" key="7">
    <source>
        <dbReference type="PROSITE" id="PS51999"/>
    </source>
</evidence>
<evidence type="ECO:0000256" key="2">
    <source>
        <dbReference type="ARBA" id="ARBA00022771"/>
    </source>
</evidence>
<proteinExistence type="predicted"/>
<evidence type="ECO:0000256" key="6">
    <source>
        <dbReference type="SAM" id="Phobius"/>
    </source>
</evidence>
<protein>
    <recommendedName>
        <fullName evidence="7">GRF-type domain-containing protein</fullName>
    </recommendedName>
</protein>
<dbReference type="InterPro" id="IPR010666">
    <property type="entry name" value="Znf_GRF"/>
</dbReference>
<dbReference type="GO" id="GO:0008270">
    <property type="term" value="F:zinc ion binding"/>
    <property type="evidence" value="ECO:0007669"/>
    <property type="project" value="UniProtKB-KW"/>
</dbReference>
<evidence type="ECO:0000313" key="8">
    <source>
        <dbReference type="EMBL" id="KAJ4847222.1"/>
    </source>
</evidence>
<accession>A0A9Q0GE99</accession>
<name>A0A9Q0GE99_9ROSI</name>
<comment type="caution">
    <text evidence="8">The sequence shown here is derived from an EMBL/GenBank/DDBJ whole genome shotgun (WGS) entry which is preliminary data.</text>
</comment>
<keyword evidence="1" id="KW-0479">Metal-binding</keyword>
<feature type="transmembrane region" description="Helical" evidence="6">
    <location>
        <begin position="122"/>
        <end position="144"/>
    </location>
</feature>
<keyword evidence="2 4" id="KW-0863">Zinc-finger</keyword>
<dbReference type="AlphaFoldDB" id="A0A9Q0GE99"/>
<dbReference type="Pfam" id="PF06839">
    <property type="entry name" value="Zn_ribbon_GRF"/>
    <property type="match status" value="1"/>
</dbReference>
<dbReference type="PANTHER" id="PTHR33248">
    <property type="entry name" value="ZINC ION-BINDING PROTEIN"/>
    <property type="match status" value="1"/>
</dbReference>
<keyword evidence="3" id="KW-0862">Zinc</keyword>
<evidence type="ECO:0000256" key="4">
    <source>
        <dbReference type="PROSITE-ProRule" id="PRU01343"/>
    </source>
</evidence>
<feature type="domain" description="GRF-type" evidence="7">
    <location>
        <begin position="24"/>
        <end position="69"/>
    </location>
</feature>
<evidence type="ECO:0000256" key="5">
    <source>
        <dbReference type="SAM" id="Coils"/>
    </source>
</evidence>
<evidence type="ECO:0000256" key="3">
    <source>
        <dbReference type="ARBA" id="ARBA00022833"/>
    </source>
</evidence>
<keyword evidence="6" id="KW-1133">Transmembrane helix</keyword>
<organism evidence="8 9">
    <name type="scientific">Turnera subulata</name>
    <dbReference type="NCBI Taxonomy" id="218843"/>
    <lineage>
        <taxon>Eukaryota</taxon>
        <taxon>Viridiplantae</taxon>
        <taxon>Streptophyta</taxon>
        <taxon>Embryophyta</taxon>
        <taxon>Tracheophyta</taxon>
        <taxon>Spermatophyta</taxon>
        <taxon>Magnoliopsida</taxon>
        <taxon>eudicotyledons</taxon>
        <taxon>Gunneridae</taxon>
        <taxon>Pentapetalae</taxon>
        <taxon>rosids</taxon>
        <taxon>fabids</taxon>
        <taxon>Malpighiales</taxon>
        <taxon>Passifloraceae</taxon>
        <taxon>Turnera</taxon>
    </lineage>
</organism>
<feature type="coiled-coil region" evidence="5">
    <location>
        <begin position="78"/>
        <end position="119"/>
    </location>
</feature>
<gene>
    <name evidence="8" type="ORF">Tsubulata_010684</name>
</gene>
<sequence>MSSSSSSSSFVLRAELDLWDDVLCYCGELAPILPQWSRRNLGRQYYGCGSYKYGTGGKNCGFFEWATREMDVWCQIVINSLREENADMLREIEALMIVEEKLRKENNGLKDAVQELKRSKRVLMRVVICLFVVVVISWQFWFWLVD</sequence>
<dbReference type="Proteomes" id="UP001141552">
    <property type="component" value="Unassembled WGS sequence"/>
</dbReference>
<dbReference type="EMBL" id="JAKUCV010001226">
    <property type="protein sequence ID" value="KAJ4847222.1"/>
    <property type="molecule type" value="Genomic_DNA"/>
</dbReference>
<keyword evidence="5" id="KW-0175">Coiled coil</keyword>
<reference evidence="8" key="1">
    <citation type="submission" date="2022-02" db="EMBL/GenBank/DDBJ databases">
        <authorList>
            <person name="Henning P.M."/>
            <person name="McCubbin A.G."/>
            <person name="Shore J.S."/>
        </authorList>
    </citation>
    <scope>NUCLEOTIDE SEQUENCE</scope>
    <source>
        <strain evidence="8">F60SS</strain>
        <tissue evidence="8">Leaves</tissue>
    </source>
</reference>
<evidence type="ECO:0000256" key="1">
    <source>
        <dbReference type="ARBA" id="ARBA00022723"/>
    </source>
</evidence>
<keyword evidence="6" id="KW-0472">Membrane</keyword>
<keyword evidence="6" id="KW-0812">Transmembrane</keyword>